<gene>
    <name evidence="1" type="ORF">PPERSA_06405</name>
</gene>
<proteinExistence type="predicted"/>
<dbReference type="AlphaFoldDB" id="A0A0V0QR71"/>
<evidence type="ECO:0000313" key="2">
    <source>
        <dbReference type="Proteomes" id="UP000054937"/>
    </source>
</evidence>
<dbReference type="OrthoDB" id="302939at2759"/>
<protein>
    <submittedName>
        <fullName evidence="1">Uncharacterized protein</fullName>
    </submittedName>
</protein>
<reference evidence="1 2" key="1">
    <citation type="journal article" date="2015" name="Sci. Rep.">
        <title>Genome of the facultative scuticociliatosis pathogen Pseudocohnilembus persalinus provides insight into its virulence through horizontal gene transfer.</title>
        <authorList>
            <person name="Xiong J."/>
            <person name="Wang G."/>
            <person name="Cheng J."/>
            <person name="Tian M."/>
            <person name="Pan X."/>
            <person name="Warren A."/>
            <person name="Jiang C."/>
            <person name="Yuan D."/>
            <person name="Miao W."/>
        </authorList>
    </citation>
    <scope>NUCLEOTIDE SEQUENCE [LARGE SCALE GENOMIC DNA]</scope>
    <source>
        <strain evidence="1">36N120E</strain>
    </source>
</reference>
<comment type="caution">
    <text evidence="1">The sequence shown here is derived from an EMBL/GenBank/DDBJ whole genome shotgun (WGS) entry which is preliminary data.</text>
</comment>
<dbReference type="Proteomes" id="UP000054937">
    <property type="component" value="Unassembled WGS sequence"/>
</dbReference>
<dbReference type="InParanoid" id="A0A0V0QR71"/>
<organism evidence="1 2">
    <name type="scientific">Pseudocohnilembus persalinus</name>
    <name type="common">Ciliate</name>
    <dbReference type="NCBI Taxonomy" id="266149"/>
    <lineage>
        <taxon>Eukaryota</taxon>
        <taxon>Sar</taxon>
        <taxon>Alveolata</taxon>
        <taxon>Ciliophora</taxon>
        <taxon>Intramacronucleata</taxon>
        <taxon>Oligohymenophorea</taxon>
        <taxon>Scuticociliatia</taxon>
        <taxon>Philasterida</taxon>
        <taxon>Pseudocohnilembidae</taxon>
        <taxon>Pseudocohnilembus</taxon>
    </lineage>
</organism>
<keyword evidence="2" id="KW-1185">Reference proteome</keyword>
<evidence type="ECO:0000313" key="1">
    <source>
        <dbReference type="EMBL" id="KRX04771.1"/>
    </source>
</evidence>
<sequence length="385" mass="45677">MEEADLSSQNFNAKAWLQQQLQARQNSGQNLELQLTEMQFNMKLLQQQTEEQVISAQEILDSNQDQIINVSEEALEQFDEIKKFLDSHLEEDKIQKFSKVNEDLFNKINESVNFKKKLDYQINTLDGILQMEYHTEDVRKLIENNNVQQLLEKLESIKLTLQILFELPKSERIKQSTLITEIYKNIKEQNQGESSILELQILIDNVINQIKREGEYLYLFKNEKQFQDVLSECMTLFIKNCVQIMNKKLQQKYFENKNVNEILEFHKLYLGFLDFIQNLNLNQNIINDVGLKMLNELLFQPFTKLVQIQTVNQCQSIELKFQKMLKNHKNLIQDASAQEKMLELQFLDLLDNFTSTFDQIHVERLVAKLFKRHIHQVLKILRIVD</sequence>
<name>A0A0V0QR71_PSEPJ</name>
<accession>A0A0V0QR71</accession>
<dbReference type="EMBL" id="LDAU01000110">
    <property type="protein sequence ID" value="KRX04771.1"/>
    <property type="molecule type" value="Genomic_DNA"/>
</dbReference>